<name>A0A7S2B0S6_9STRA</name>
<feature type="transmembrane region" description="Helical" evidence="8">
    <location>
        <begin position="256"/>
        <end position="284"/>
    </location>
</feature>
<dbReference type="Pfam" id="PF01490">
    <property type="entry name" value="Aa_trans"/>
    <property type="match status" value="1"/>
</dbReference>
<dbReference type="GO" id="GO:0016020">
    <property type="term" value="C:membrane"/>
    <property type="evidence" value="ECO:0007669"/>
    <property type="project" value="UniProtKB-SubCell"/>
</dbReference>
<evidence type="ECO:0000256" key="5">
    <source>
        <dbReference type="ARBA" id="ARBA00022970"/>
    </source>
</evidence>
<dbReference type="GO" id="GO:0015179">
    <property type="term" value="F:L-amino acid transmembrane transporter activity"/>
    <property type="evidence" value="ECO:0007669"/>
    <property type="project" value="TreeGrafter"/>
</dbReference>
<dbReference type="InterPro" id="IPR013057">
    <property type="entry name" value="AA_transpt_TM"/>
</dbReference>
<feature type="transmembrane region" description="Helical" evidence="8">
    <location>
        <begin position="6"/>
        <end position="27"/>
    </location>
</feature>
<keyword evidence="5" id="KW-0029">Amino-acid transport</keyword>
<protein>
    <recommendedName>
        <fullName evidence="9">Amino acid transporter transmembrane domain-containing protein</fullName>
    </recommendedName>
</protein>
<dbReference type="AlphaFoldDB" id="A0A7S2B0S6"/>
<evidence type="ECO:0000256" key="2">
    <source>
        <dbReference type="ARBA" id="ARBA00008066"/>
    </source>
</evidence>
<feature type="transmembrane region" description="Helical" evidence="8">
    <location>
        <begin position="154"/>
        <end position="174"/>
    </location>
</feature>
<sequence>MNQEAICYPIGGFMVVFAIIIEVPIIMLRSYGELTFISFWSLSFIIVVISVVGVEGLLESSQFYTPNWWPNQWVDCVKYLGNFSYALSCQSVVFEAYASMTSQAKQSWNKTILTSVAIGGVLLTSMAILGYGAFGQQCESDILVNFNVSNSVAQAAMLITAFHLLLYIPNDFIIMRLFALRAFGVHALTTSTRTHVAWTLLLFAVPLTIMAVIPTDDVAGVFSLIIDLTGDIPSGFSCFFLPAVLYLSVFEKERGFMWYAAGPIAAMGLFLCVVCPIVDIWSFAEACSSQDGCSSY</sequence>
<feature type="transmembrane region" description="Helical" evidence="8">
    <location>
        <begin position="232"/>
        <end position="249"/>
    </location>
</feature>
<accession>A0A7S2B0S6</accession>
<evidence type="ECO:0000256" key="8">
    <source>
        <dbReference type="SAM" id="Phobius"/>
    </source>
</evidence>
<evidence type="ECO:0000256" key="3">
    <source>
        <dbReference type="ARBA" id="ARBA00022448"/>
    </source>
</evidence>
<comment type="similarity">
    <text evidence="2">Belongs to the amino acid/polyamine transporter 2 family.</text>
</comment>
<dbReference type="EMBL" id="HBGS01009120">
    <property type="protein sequence ID" value="CAD9383232.1"/>
    <property type="molecule type" value="Transcribed_RNA"/>
</dbReference>
<evidence type="ECO:0000256" key="6">
    <source>
        <dbReference type="ARBA" id="ARBA00022989"/>
    </source>
</evidence>
<comment type="subcellular location">
    <subcellularLocation>
        <location evidence="1">Membrane</location>
        <topology evidence="1">Multi-pass membrane protein</topology>
    </subcellularLocation>
</comment>
<feature type="transmembrane region" description="Helical" evidence="8">
    <location>
        <begin position="195"/>
        <end position="212"/>
    </location>
</feature>
<evidence type="ECO:0000256" key="7">
    <source>
        <dbReference type="ARBA" id="ARBA00023136"/>
    </source>
</evidence>
<organism evidence="10">
    <name type="scientific">Octactis speculum</name>
    <dbReference type="NCBI Taxonomy" id="3111310"/>
    <lineage>
        <taxon>Eukaryota</taxon>
        <taxon>Sar</taxon>
        <taxon>Stramenopiles</taxon>
        <taxon>Ochrophyta</taxon>
        <taxon>Dictyochophyceae</taxon>
        <taxon>Dictyochales</taxon>
        <taxon>Dictyochaceae</taxon>
        <taxon>Octactis</taxon>
    </lineage>
</organism>
<keyword evidence="3" id="KW-0813">Transport</keyword>
<dbReference type="PANTHER" id="PTHR22950:SF458">
    <property type="entry name" value="SODIUM-COUPLED NEUTRAL AMINO ACID TRANSPORTER 11-RELATED"/>
    <property type="match status" value="1"/>
</dbReference>
<keyword evidence="7 8" id="KW-0472">Membrane</keyword>
<evidence type="ECO:0000313" key="10">
    <source>
        <dbReference type="EMBL" id="CAD9383232.1"/>
    </source>
</evidence>
<evidence type="ECO:0000256" key="1">
    <source>
        <dbReference type="ARBA" id="ARBA00004141"/>
    </source>
</evidence>
<keyword evidence="6 8" id="KW-1133">Transmembrane helix</keyword>
<feature type="transmembrane region" description="Helical" evidence="8">
    <location>
        <begin position="112"/>
        <end position="134"/>
    </location>
</feature>
<evidence type="ECO:0000259" key="9">
    <source>
        <dbReference type="Pfam" id="PF01490"/>
    </source>
</evidence>
<feature type="domain" description="Amino acid transporter transmembrane" evidence="9">
    <location>
        <begin position="13"/>
        <end position="272"/>
    </location>
</feature>
<evidence type="ECO:0000256" key="4">
    <source>
        <dbReference type="ARBA" id="ARBA00022692"/>
    </source>
</evidence>
<gene>
    <name evidence="10" type="ORF">DSPE1174_LOCUS4799</name>
</gene>
<reference evidence="10" key="1">
    <citation type="submission" date="2021-01" db="EMBL/GenBank/DDBJ databases">
        <authorList>
            <person name="Corre E."/>
            <person name="Pelletier E."/>
            <person name="Niang G."/>
            <person name="Scheremetjew M."/>
            <person name="Finn R."/>
            <person name="Kale V."/>
            <person name="Holt S."/>
            <person name="Cochrane G."/>
            <person name="Meng A."/>
            <person name="Brown T."/>
            <person name="Cohen L."/>
        </authorList>
    </citation>
    <scope>NUCLEOTIDE SEQUENCE</scope>
    <source>
        <strain evidence="10">CCMP1381</strain>
    </source>
</reference>
<keyword evidence="4 8" id="KW-0812">Transmembrane</keyword>
<proteinExistence type="inferred from homology"/>
<dbReference type="PANTHER" id="PTHR22950">
    <property type="entry name" value="AMINO ACID TRANSPORTER"/>
    <property type="match status" value="1"/>
</dbReference>
<feature type="transmembrane region" description="Helical" evidence="8">
    <location>
        <begin position="39"/>
        <end position="59"/>
    </location>
</feature>